<keyword evidence="2" id="KW-0732">Signal</keyword>
<feature type="compositionally biased region" description="Acidic residues" evidence="1">
    <location>
        <begin position="83"/>
        <end position="95"/>
    </location>
</feature>
<feature type="chain" id="PRO_5014373397" evidence="2">
    <location>
        <begin position="24"/>
        <end position="132"/>
    </location>
</feature>
<sequence>MLERKYMFLICNILIVFLAKTSSTSSLDHSEYSQYSKPSISAKDHHELVVDIDQEEHDEELVVNVMKKKEEFYGRSSENEFAPIEEEKEVEDDDDDIDEIFTDLEELNRKFDEFIGPSNLVDIKWFQLPPDC</sequence>
<reference evidence="3 4" key="1">
    <citation type="journal article" date="2014" name="Am. J. Bot.">
        <title>Genome assembly and annotation for red clover (Trifolium pratense; Fabaceae).</title>
        <authorList>
            <person name="Istvanek J."/>
            <person name="Jaros M."/>
            <person name="Krenek A."/>
            <person name="Repkova J."/>
        </authorList>
    </citation>
    <scope>NUCLEOTIDE SEQUENCE [LARGE SCALE GENOMIC DNA]</scope>
    <source>
        <strain evidence="4">cv. Tatra</strain>
        <tissue evidence="3">Young leaves</tissue>
    </source>
</reference>
<organism evidence="3 4">
    <name type="scientific">Trifolium pratense</name>
    <name type="common">Red clover</name>
    <dbReference type="NCBI Taxonomy" id="57577"/>
    <lineage>
        <taxon>Eukaryota</taxon>
        <taxon>Viridiplantae</taxon>
        <taxon>Streptophyta</taxon>
        <taxon>Embryophyta</taxon>
        <taxon>Tracheophyta</taxon>
        <taxon>Spermatophyta</taxon>
        <taxon>Magnoliopsida</taxon>
        <taxon>eudicotyledons</taxon>
        <taxon>Gunneridae</taxon>
        <taxon>Pentapetalae</taxon>
        <taxon>rosids</taxon>
        <taxon>fabids</taxon>
        <taxon>Fabales</taxon>
        <taxon>Fabaceae</taxon>
        <taxon>Papilionoideae</taxon>
        <taxon>50 kb inversion clade</taxon>
        <taxon>NPAAA clade</taxon>
        <taxon>Hologalegina</taxon>
        <taxon>IRL clade</taxon>
        <taxon>Trifolieae</taxon>
        <taxon>Trifolium</taxon>
    </lineage>
</organism>
<feature type="region of interest" description="Disordered" evidence="1">
    <location>
        <begin position="76"/>
        <end position="95"/>
    </location>
</feature>
<dbReference type="EMBL" id="ASHM01029243">
    <property type="protein sequence ID" value="PNX75575.1"/>
    <property type="molecule type" value="Genomic_DNA"/>
</dbReference>
<protein>
    <submittedName>
        <fullName evidence="3">Uncharacterized protein</fullName>
    </submittedName>
</protein>
<dbReference type="Proteomes" id="UP000236291">
    <property type="component" value="Unassembled WGS sequence"/>
</dbReference>
<evidence type="ECO:0000313" key="3">
    <source>
        <dbReference type="EMBL" id="PNX75575.1"/>
    </source>
</evidence>
<evidence type="ECO:0000256" key="2">
    <source>
        <dbReference type="SAM" id="SignalP"/>
    </source>
</evidence>
<dbReference type="PANTHER" id="PTHR34947:SF4">
    <property type="entry name" value="TRANSMEMBRANE PROTEIN"/>
    <property type="match status" value="1"/>
</dbReference>
<accession>A0A2K3LAL3</accession>
<evidence type="ECO:0000313" key="4">
    <source>
        <dbReference type="Proteomes" id="UP000236291"/>
    </source>
</evidence>
<feature type="signal peptide" evidence="2">
    <location>
        <begin position="1"/>
        <end position="23"/>
    </location>
</feature>
<reference evidence="3 4" key="2">
    <citation type="journal article" date="2017" name="Front. Plant Sci.">
        <title>Gene Classification and Mining of Molecular Markers Useful in Red Clover (Trifolium pratense) Breeding.</title>
        <authorList>
            <person name="Istvanek J."/>
            <person name="Dluhosova J."/>
            <person name="Dluhos P."/>
            <person name="Patkova L."/>
            <person name="Nedelnik J."/>
            <person name="Repkova J."/>
        </authorList>
    </citation>
    <scope>NUCLEOTIDE SEQUENCE [LARGE SCALE GENOMIC DNA]</scope>
    <source>
        <strain evidence="4">cv. Tatra</strain>
        <tissue evidence="3">Young leaves</tissue>
    </source>
</reference>
<evidence type="ECO:0000256" key="1">
    <source>
        <dbReference type="SAM" id="MobiDB-lite"/>
    </source>
</evidence>
<gene>
    <name evidence="3" type="ORF">L195_g031513</name>
</gene>
<dbReference type="AlphaFoldDB" id="A0A2K3LAL3"/>
<feature type="non-terminal residue" evidence="3">
    <location>
        <position position="132"/>
    </location>
</feature>
<comment type="caution">
    <text evidence="3">The sequence shown here is derived from an EMBL/GenBank/DDBJ whole genome shotgun (WGS) entry which is preliminary data.</text>
</comment>
<proteinExistence type="predicted"/>
<dbReference type="PANTHER" id="PTHR34947">
    <property type="entry name" value="TRANSMEMBRANE PROTEIN"/>
    <property type="match status" value="1"/>
</dbReference>
<name>A0A2K3LAL3_TRIPR</name>